<dbReference type="Proteomes" id="UP000483379">
    <property type="component" value="Unassembled WGS sequence"/>
</dbReference>
<reference evidence="1 2" key="1">
    <citation type="submission" date="2020-02" db="EMBL/GenBank/DDBJ databases">
        <title>Genome sequences of Thiorhodococcus mannitoliphagus and Thiorhodococcus minor, purple sulfur photosynthetic bacteria in the gammaproteobacterial family, Chromatiaceae.</title>
        <authorList>
            <person name="Aviles F.A."/>
            <person name="Meyer T.E."/>
            <person name="Kyndt J.A."/>
        </authorList>
    </citation>
    <scope>NUCLEOTIDE SEQUENCE [LARGE SCALE GENOMIC DNA]</scope>
    <source>
        <strain evidence="1 2">DSM 11518</strain>
    </source>
</reference>
<dbReference type="EMBL" id="JAAIJQ010000052">
    <property type="protein sequence ID" value="NEV63491.1"/>
    <property type="molecule type" value="Genomic_DNA"/>
</dbReference>
<protein>
    <recommendedName>
        <fullName evidence="3">Competence protein J (ComJ)</fullName>
    </recommendedName>
</protein>
<comment type="caution">
    <text evidence="1">The sequence shown here is derived from an EMBL/GenBank/DDBJ whole genome shotgun (WGS) entry which is preliminary data.</text>
</comment>
<evidence type="ECO:0008006" key="3">
    <source>
        <dbReference type="Google" id="ProtNLM"/>
    </source>
</evidence>
<evidence type="ECO:0000313" key="1">
    <source>
        <dbReference type="EMBL" id="NEV63491.1"/>
    </source>
</evidence>
<name>A0A6M0K2B4_9GAMM</name>
<dbReference type="InterPro" id="IPR020354">
    <property type="entry name" value="Competence_nuclease_inhibitor"/>
</dbReference>
<dbReference type="InterPro" id="IPR038691">
    <property type="entry name" value="ComJ_sf"/>
</dbReference>
<dbReference type="Gene3D" id="2.60.34.30">
    <property type="entry name" value="Competence, DNA-entry nuclease inhibitor, ComJ"/>
    <property type="match status" value="1"/>
</dbReference>
<evidence type="ECO:0000313" key="2">
    <source>
        <dbReference type="Proteomes" id="UP000483379"/>
    </source>
</evidence>
<dbReference type="Pfam" id="PF11033">
    <property type="entry name" value="ComJ"/>
    <property type="match status" value="1"/>
</dbReference>
<proteinExistence type="predicted"/>
<sequence>MANVVLHIYLSYTQLCIFVSSLAQPFNDWSDRNFTQGFAWRPGSVSFRAMTEDGQHQVNVFVNEPVPPLGDECVRAFRVPFETQDGKIEIASISDGAPLEVLPGRYALQVEFMDIRGDDSPEVNVRFNQGDVNWEILKSDETMDVEKELDLMAQPAN</sequence>
<dbReference type="AlphaFoldDB" id="A0A6M0K2B4"/>
<dbReference type="RefSeq" id="WP_164453951.1">
    <property type="nucleotide sequence ID" value="NZ_JAAIJQ010000052.1"/>
</dbReference>
<organism evidence="1 2">
    <name type="scientific">Thiorhodococcus minor</name>
    <dbReference type="NCBI Taxonomy" id="57489"/>
    <lineage>
        <taxon>Bacteria</taxon>
        <taxon>Pseudomonadati</taxon>
        <taxon>Pseudomonadota</taxon>
        <taxon>Gammaproteobacteria</taxon>
        <taxon>Chromatiales</taxon>
        <taxon>Chromatiaceae</taxon>
        <taxon>Thiorhodococcus</taxon>
    </lineage>
</organism>
<accession>A0A6M0K2B4</accession>
<keyword evidence="2" id="KW-1185">Reference proteome</keyword>
<gene>
    <name evidence="1" type="ORF">G3446_16620</name>
</gene>